<evidence type="ECO:0000313" key="2">
    <source>
        <dbReference type="Proteomes" id="UP001500503"/>
    </source>
</evidence>
<evidence type="ECO:0000313" key="1">
    <source>
        <dbReference type="EMBL" id="GAA4493810.1"/>
    </source>
</evidence>
<reference evidence="2" key="1">
    <citation type="journal article" date="2019" name="Int. J. Syst. Evol. Microbiol.">
        <title>The Global Catalogue of Microorganisms (GCM) 10K type strain sequencing project: providing services to taxonomists for standard genome sequencing and annotation.</title>
        <authorList>
            <consortium name="The Broad Institute Genomics Platform"/>
            <consortium name="The Broad Institute Genome Sequencing Center for Infectious Disease"/>
            <person name="Wu L."/>
            <person name="Ma J."/>
        </authorList>
    </citation>
    <scope>NUCLEOTIDE SEQUENCE [LARGE SCALE GENOMIC DNA]</scope>
    <source>
        <strain evidence="2">JCM 17933</strain>
    </source>
</reference>
<protein>
    <recommendedName>
        <fullName evidence="3">AraC family transcriptional regulator</fullName>
    </recommendedName>
</protein>
<dbReference type="EMBL" id="BAABHF010000019">
    <property type="protein sequence ID" value="GAA4493810.1"/>
    <property type="molecule type" value="Genomic_DNA"/>
</dbReference>
<accession>A0ABP8PXA7</accession>
<sequence>MACLSRNPSRSTAWIGDCSNALVIDGRIPVRRVAAVPGVSDQTFARRYRWPHTVGVHDAALFGIEMTAGCGCP</sequence>
<dbReference type="Proteomes" id="UP001500503">
    <property type="component" value="Unassembled WGS sequence"/>
</dbReference>
<name>A0ABP8PXA7_9ACTN</name>
<comment type="caution">
    <text evidence="1">The sequence shown here is derived from an EMBL/GenBank/DDBJ whole genome shotgun (WGS) entry which is preliminary data.</text>
</comment>
<keyword evidence="2" id="KW-1185">Reference proteome</keyword>
<organism evidence="1 2">
    <name type="scientific">Actinoallomurus oryzae</name>
    <dbReference type="NCBI Taxonomy" id="502180"/>
    <lineage>
        <taxon>Bacteria</taxon>
        <taxon>Bacillati</taxon>
        <taxon>Actinomycetota</taxon>
        <taxon>Actinomycetes</taxon>
        <taxon>Streptosporangiales</taxon>
        <taxon>Thermomonosporaceae</taxon>
        <taxon>Actinoallomurus</taxon>
    </lineage>
</organism>
<dbReference type="RefSeq" id="WP_345463937.1">
    <property type="nucleotide sequence ID" value="NZ_BAABHF010000019.1"/>
</dbReference>
<evidence type="ECO:0008006" key="3">
    <source>
        <dbReference type="Google" id="ProtNLM"/>
    </source>
</evidence>
<gene>
    <name evidence="1" type="ORF">GCM10023191_031880</name>
</gene>
<proteinExistence type="predicted"/>